<keyword evidence="2" id="KW-1133">Transmembrane helix</keyword>
<keyword evidence="4" id="KW-1185">Reference proteome</keyword>
<feature type="region of interest" description="Disordered" evidence="1">
    <location>
        <begin position="208"/>
        <end position="244"/>
    </location>
</feature>
<reference evidence="3 4" key="1">
    <citation type="journal article" date="2020" name="Nature">
        <title>Six reference-quality genomes reveal evolution of bat adaptations.</title>
        <authorList>
            <person name="Jebb D."/>
            <person name="Huang Z."/>
            <person name="Pippel M."/>
            <person name="Hughes G.M."/>
            <person name="Lavrichenko K."/>
            <person name="Devanna P."/>
            <person name="Winkler S."/>
            <person name="Jermiin L.S."/>
            <person name="Skirmuntt E.C."/>
            <person name="Katzourakis A."/>
            <person name="Burkitt-Gray L."/>
            <person name="Ray D.A."/>
            <person name="Sullivan K.A.M."/>
            <person name="Roscito J.G."/>
            <person name="Kirilenko B.M."/>
            <person name="Davalos L.M."/>
            <person name="Corthals A.P."/>
            <person name="Power M.L."/>
            <person name="Jones G."/>
            <person name="Ransome R.D."/>
            <person name="Dechmann D.K.N."/>
            <person name="Locatelli A.G."/>
            <person name="Puechmaille S.J."/>
            <person name="Fedrigo O."/>
            <person name="Jarvis E.D."/>
            <person name="Hiller M."/>
            <person name="Vernes S.C."/>
            <person name="Myers E.W."/>
            <person name="Teeling E.C."/>
        </authorList>
    </citation>
    <scope>NUCLEOTIDE SEQUENCE [LARGE SCALE GENOMIC DNA]</scope>
    <source>
        <strain evidence="3">MMyoMyo1</strain>
        <tissue evidence="3">Flight muscle</tissue>
    </source>
</reference>
<evidence type="ECO:0000313" key="4">
    <source>
        <dbReference type="Proteomes" id="UP000527355"/>
    </source>
</evidence>
<gene>
    <name evidence="3" type="ORF">mMyoMyo1_009450</name>
</gene>
<evidence type="ECO:0000313" key="3">
    <source>
        <dbReference type="EMBL" id="KAF6285879.1"/>
    </source>
</evidence>
<proteinExistence type="predicted"/>
<dbReference type="AlphaFoldDB" id="A0A7J7SC10"/>
<keyword evidence="2" id="KW-0812">Transmembrane</keyword>
<organism evidence="3 4">
    <name type="scientific">Myotis myotis</name>
    <name type="common">Greater mouse-eared bat</name>
    <name type="synonym">Vespertilio myotis</name>
    <dbReference type="NCBI Taxonomy" id="51298"/>
    <lineage>
        <taxon>Eukaryota</taxon>
        <taxon>Metazoa</taxon>
        <taxon>Chordata</taxon>
        <taxon>Craniata</taxon>
        <taxon>Vertebrata</taxon>
        <taxon>Euteleostomi</taxon>
        <taxon>Mammalia</taxon>
        <taxon>Eutheria</taxon>
        <taxon>Laurasiatheria</taxon>
        <taxon>Chiroptera</taxon>
        <taxon>Yangochiroptera</taxon>
        <taxon>Vespertilionidae</taxon>
        <taxon>Myotis</taxon>
    </lineage>
</organism>
<accession>A0A7J7SC10</accession>
<protein>
    <submittedName>
        <fullName evidence="3">Uncharacterized protein</fullName>
    </submittedName>
</protein>
<evidence type="ECO:0000256" key="1">
    <source>
        <dbReference type="SAM" id="MobiDB-lite"/>
    </source>
</evidence>
<feature type="compositionally biased region" description="Pro residues" evidence="1">
    <location>
        <begin position="171"/>
        <end position="183"/>
    </location>
</feature>
<feature type="region of interest" description="Disordered" evidence="1">
    <location>
        <begin position="171"/>
        <end position="191"/>
    </location>
</feature>
<keyword evidence="2" id="KW-0472">Membrane</keyword>
<dbReference type="EMBL" id="JABWUV010000019">
    <property type="protein sequence ID" value="KAF6285879.1"/>
    <property type="molecule type" value="Genomic_DNA"/>
</dbReference>
<name>A0A7J7SC10_MYOMY</name>
<dbReference type="Proteomes" id="UP000527355">
    <property type="component" value="Unassembled WGS sequence"/>
</dbReference>
<sequence length="322" mass="34785">MPACSVLCPASLPLPPTLLSITLSFCLCTSLAVIVYPFFLVLLGVCLLSLPHGSLSFPHCLMSPFPLPFCWGLPSLCHSCLFALMFSYPSPCCLGQPPSYPSQSLSSLLWLPNPGSPEKTSRLEVHWWLLGAQNEGSPPPRKGVGRAVRLQPVWPEGSVYAVAWSPPPPNWPPGPAGLPPPPGLGQSKHCRRQPGYLYQGLGAGPVPTAAPALPCPPQPALSQRGTSRRGDIPQRQPPLSPEATGLAAQDASNFAEDAQFPLPWKQQHKVLVNMNTHTHPTASSKCPERRCKIETYTTAHTLRPPAHMWDDTDTTCSDTHRG</sequence>
<feature type="transmembrane region" description="Helical" evidence="2">
    <location>
        <begin position="21"/>
        <end position="48"/>
    </location>
</feature>
<comment type="caution">
    <text evidence="3">The sequence shown here is derived from an EMBL/GenBank/DDBJ whole genome shotgun (WGS) entry which is preliminary data.</text>
</comment>
<evidence type="ECO:0000256" key="2">
    <source>
        <dbReference type="SAM" id="Phobius"/>
    </source>
</evidence>